<evidence type="ECO:0000313" key="17">
    <source>
        <dbReference type="Proteomes" id="UP000499080"/>
    </source>
</evidence>
<protein>
    <recommendedName>
        <fullName evidence="1">RNA-directed DNA polymerase</fullName>
        <ecNumber evidence="1">2.7.7.49</ecNumber>
    </recommendedName>
</protein>
<evidence type="ECO:0000256" key="11">
    <source>
        <dbReference type="ARBA" id="ARBA00023268"/>
    </source>
</evidence>
<dbReference type="FunFam" id="2.40.70.10:FF:000130">
    <property type="entry name" value="Retrovirus-related Pol polyprotein from transposon opus-like Protein"/>
    <property type="match status" value="1"/>
</dbReference>
<dbReference type="InterPro" id="IPR012337">
    <property type="entry name" value="RNaseH-like_sf"/>
</dbReference>
<keyword evidence="6" id="KW-0378">Hydrolase</keyword>
<evidence type="ECO:0000259" key="14">
    <source>
        <dbReference type="PROSITE" id="PS50878"/>
    </source>
</evidence>
<keyword evidence="9" id="KW-0229">DNA integration</keyword>
<dbReference type="InterPro" id="IPR001584">
    <property type="entry name" value="Integrase_cat-core"/>
</dbReference>
<dbReference type="Proteomes" id="UP000499080">
    <property type="component" value="Unassembled WGS sequence"/>
</dbReference>
<dbReference type="AlphaFoldDB" id="A0A4Y2SZT8"/>
<dbReference type="InterPro" id="IPR043128">
    <property type="entry name" value="Rev_trsase/Diguanyl_cyclase"/>
</dbReference>
<dbReference type="EMBL" id="BGPR01024528">
    <property type="protein sequence ID" value="GBN92689.1"/>
    <property type="molecule type" value="Genomic_DNA"/>
</dbReference>
<accession>A0A4Y2SZT8</accession>
<reference evidence="16 17" key="1">
    <citation type="journal article" date="2019" name="Sci. Rep.">
        <title>Orb-weaving spider Araneus ventricosus genome elucidates the spidroin gene catalogue.</title>
        <authorList>
            <person name="Kono N."/>
            <person name="Nakamura H."/>
            <person name="Ohtoshi R."/>
            <person name="Moran D.A.P."/>
            <person name="Shinohara A."/>
            <person name="Yoshida Y."/>
            <person name="Fujiwara M."/>
            <person name="Mori M."/>
            <person name="Tomita M."/>
            <person name="Arakawa K."/>
        </authorList>
    </citation>
    <scope>NUCLEOTIDE SEQUENCE [LARGE SCALE GENOMIC DNA]</scope>
</reference>
<evidence type="ECO:0000313" key="16">
    <source>
        <dbReference type="EMBL" id="GBN92689.1"/>
    </source>
</evidence>
<dbReference type="GO" id="GO:0006508">
    <property type="term" value="P:proteolysis"/>
    <property type="evidence" value="ECO:0007669"/>
    <property type="project" value="InterPro"/>
</dbReference>
<dbReference type="InterPro" id="IPR001995">
    <property type="entry name" value="Peptidase_A2_cat"/>
</dbReference>
<keyword evidence="10" id="KW-0695">RNA-directed DNA polymerase</keyword>
<feature type="compositionally biased region" description="Basic and acidic residues" evidence="12">
    <location>
        <begin position="1098"/>
        <end position="1107"/>
    </location>
</feature>
<dbReference type="SUPFAM" id="SSF53098">
    <property type="entry name" value="Ribonuclease H-like"/>
    <property type="match status" value="1"/>
</dbReference>
<dbReference type="InterPro" id="IPR043502">
    <property type="entry name" value="DNA/RNA_pol_sf"/>
</dbReference>
<evidence type="ECO:0000256" key="10">
    <source>
        <dbReference type="ARBA" id="ARBA00022918"/>
    </source>
</evidence>
<evidence type="ECO:0000256" key="7">
    <source>
        <dbReference type="ARBA" id="ARBA00022842"/>
    </source>
</evidence>
<dbReference type="FunFam" id="3.30.420.10:FF:000032">
    <property type="entry name" value="Retrovirus-related Pol polyprotein from transposon 297-like Protein"/>
    <property type="match status" value="1"/>
</dbReference>
<dbReference type="InterPro" id="IPR000477">
    <property type="entry name" value="RT_dom"/>
</dbReference>
<dbReference type="Gene3D" id="3.30.420.10">
    <property type="entry name" value="Ribonuclease H-like superfamily/Ribonuclease H"/>
    <property type="match status" value="1"/>
</dbReference>
<dbReference type="PANTHER" id="PTHR37984:SF5">
    <property type="entry name" value="PROTEIN NYNRIN-LIKE"/>
    <property type="match status" value="1"/>
</dbReference>
<feature type="region of interest" description="Disordered" evidence="12">
    <location>
        <begin position="82"/>
        <end position="102"/>
    </location>
</feature>
<feature type="domain" description="Integrase catalytic" evidence="15">
    <location>
        <begin position="811"/>
        <end position="982"/>
    </location>
</feature>
<dbReference type="PANTHER" id="PTHR37984">
    <property type="entry name" value="PROTEIN CBG26694"/>
    <property type="match status" value="1"/>
</dbReference>
<keyword evidence="2" id="KW-0808">Transferase</keyword>
<evidence type="ECO:0000256" key="5">
    <source>
        <dbReference type="ARBA" id="ARBA00022759"/>
    </source>
</evidence>
<dbReference type="PROSITE" id="PS50175">
    <property type="entry name" value="ASP_PROT_RETROV"/>
    <property type="match status" value="1"/>
</dbReference>
<dbReference type="Pfam" id="PF17919">
    <property type="entry name" value="RT_RNaseH_2"/>
    <property type="match status" value="1"/>
</dbReference>
<evidence type="ECO:0000256" key="12">
    <source>
        <dbReference type="SAM" id="MobiDB-lite"/>
    </source>
</evidence>
<gene>
    <name evidence="16" type="primary">TY3B-I_882</name>
    <name evidence="16" type="ORF">AVEN_204648_1</name>
</gene>
<dbReference type="InterPro" id="IPR001969">
    <property type="entry name" value="Aspartic_peptidase_AS"/>
</dbReference>
<keyword evidence="17" id="KW-1185">Reference proteome</keyword>
<dbReference type="InterPro" id="IPR041588">
    <property type="entry name" value="Integrase_H2C2"/>
</dbReference>
<organism evidence="16 17">
    <name type="scientific">Araneus ventricosus</name>
    <name type="common">Orbweaver spider</name>
    <name type="synonym">Epeira ventricosa</name>
    <dbReference type="NCBI Taxonomy" id="182803"/>
    <lineage>
        <taxon>Eukaryota</taxon>
        <taxon>Metazoa</taxon>
        <taxon>Ecdysozoa</taxon>
        <taxon>Arthropoda</taxon>
        <taxon>Chelicerata</taxon>
        <taxon>Arachnida</taxon>
        <taxon>Araneae</taxon>
        <taxon>Araneomorphae</taxon>
        <taxon>Entelegynae</taxon>
        <taxon>Araneoidea</taxon>
        <taxon>Araneidae</taxon>
        <taxon>Araneus</taxon>
    </lineage>
</organism>
<feature type="compositionally biased region" description="Basic and acidic residues" evidence="12">
    <location>
        <begin position="82"/>
        <end position="94"/>
    </location>
</feature>
<dbReference type="OrthoDB" id="6514696at2759"/>
<dbReference type="Pfam" id="PF00078">
    <property type="entry name" value="RVT_1"/>
    <property type="match status" value="1"/>
</dbReference>
<evidence type="ECO:0000256" key="6">
    <source>
        <dbReference type="ARBA" id="ARBA00022801"/>
    </source>
</evidence>
<dbReference type="PROSITE" id="PS50994">
    <property type="entry name" value="INTEGRASE"/>
    <property type="match status" value="1"/>
</dbReference>
<dbReference type="InterPro" id="IPR041577">
    <property type="entry name" value="RT_RNaseH_2"/>
</dbReference>
<dbReference type="FunFam" id="3.10.20.370:FF:000001">
    <property type="entry name" value="Retrovirus-related Pol polyprotein from transposon 17.6-like protein"/>
    <property type="match status" value="1"/>
</dbReference>
<dbReference type="Gene3D" id="3.10.10.10">
    <property type="entry name" value="HIV Type 1 Reverse Transcriptase, subunit A, domain 1"/>
    <property type="match status" value="1"/>
</dbReference>
<sequence>MRSKAENKIGEDLLQSLFLQRLPTHVQQILAISNDKLDRLAEMADGIMAAATDSVAIRAVTSEEANLQATLMEISSRLSRLEARSRSHSRESGRRFRPRSASREVGNPAHCWYHQHKSTASKFLIDTGADISVIPPSTSKQHCQKSELQLFAANGTEIPTFGQLLLKLDLGLRRAFHWPFVIAKVSQPIIGADFLRHFGLLVDIRQGCLIDPLTKLQARGTVQCGKGADIKTISGHTEFHRLLSEFPSLTEASSTRQAKHDIKHCIQTMGPPVFSRPRRLPPDKLKAAKQEFEFLVATGVCRPSKSCWVSPLHMVTKCNRDWRPCGDYRKLNSVTVPDRYPIPHIQDCLQLLEGKKIFSTLDLAKAYHQIPVLEDVPKTAVATPFGLFEFLHMPFGPSNAATTFQRFIHHVLSGMDFCVPYFDDVLVASENEIQHLEHLKQVFQLFEEYGVRLNASKCALGKSSVKFLGHIVIPDGITPLPEKVSAITDFPEPSTVKEFRRFLALINFYRRFVPNAAGTQAVLNAYLKGAKKNDKTPITWTNETKNAFEKCKHDLVEATVLYHPSINATLATVVDASDNAVGAALQQQVTTGWQPLAFYSKPLSPAQRRYNTYDRELLAAYMAIKYFRHMIEGRSFILFTDHKPLTFAFRQKEDKCSPRQLRQLDIRHLKGTDNVVADALFRIHISIIGLPYAIYFQKMAEEQQTDPELQDILSSNTTSLVLQPLPVGEPPVTLHCDVSLGRIRPFVPENFRREVFTNLHSLSHPGIRASVRMISERYVWPSMKADVTLWARTCLQCQQAKVSRHTRSKLSDFVPPSARFEHVHIDLVGPLPPSEGFRYCLTCVDHFSKWPEAFPLVDISANTIATAFYSGWISRFGPPLRLTTDQGTQFESALFQALTKFLGTARQRTTSYHPAANGQVERFHRQLKAAIMAHGKVQWSSALPTILLRFRATWKEDLEATTAEMVYGAPIRLPGEFLSPTTDSPDPSTFVGKLKEVMQRLLPPKTQHHGQHSVFVSKDLSSCGHVFLRTDALRKGLQPPYEGPFQVLDRNEKIFKINKNGKELTVNINRVKPAYVLRDCDTTRLPASEPPTPQENLQEDRTARTSRPETVTRSGLRVRFNPRYA</sequence>
<dbReference type="GO" id="GO:0042575">
    <property type="term" value="C:DNA polymerase complex"/>
    <property type="evidence" value="ECO:0007669"/>
    <property type="project" value="UniProtKB-ARBA"/>
</dbReference>
<dbReference type="GO" id="GO:0015074">
    <property type="term" value="P:DNA integration"/>
    <property type="evidence" value="ECO:0007669"/>
    <property type="project" value="UniProtKB-KW"/>
</dbReference>
<dbReference type="InterPro" id="IPR021109">
    <property type="entry name" value="Peptidase_aspartic_dom_sf"/>
</dbReference>
<keyword evidence="11" id="KW-0511">Multifunctional enzyme</keyword>
<dbReference type="GO" id="GO:0004190">
    <property type="term" value="F:aspartic-type endopeptidase activity"/>
    <property type="evidence" value="ECO:0007669"/>
    <property type="project" value="InterPro"/>
</dbReference>
<keyword evidence="7" id="KW-0460">Magnesium</keyword>
<evidence type="ECO:0000256" key="3">
    <source>
        <dbReference type="ARBA" id="ARBA00022695"/>
    </source>
</evidence>
<dbReference type="PROSITE" id="PS50878">
    <property type="entry name" value="RT_POL"/>
    <property type="match status" value="1"/>
</dbReference>
<evidence type="ECO:0000256" key="2">
    <source>
        <dbReference type="ARBA" id="ARBA00022679"/>
    </source>
</evidence>
<evidence type="ECO:0000259" key="13">
    <source>
        <dbReference type="PROSITE" id="PS50175"/>
    </source>
</evidence>
<dbReference type="InterPro" id="IPR036397">
    <property type="entry name" value="RNaseH_sf"/>
</dbReference>
<dbReference type="SUPFAM" id="SSF56672">
    <property type="entry name" value="DNA/RNA polymerases"/>
    <property type="match status" value="1"/>
</dbReference>
<dbReference type="Pfam" id="PF00665">
    <property type="entry name" value="rve"/>
    <property type="match status" value="1"/>
</dbReference>
<proteinExistence type="predicted"/>
<dbReference type="Pfam" id="PF17921">
    <property type="entry name" value="Integrase_H2C2"/>
    <property type="match status" value="1"/>
</dbReference>
<keyword evidence="4" id="KW-0540">Nuclease</keyword>
<dbReference type="GO" id="GO:0004519">
    <property type="term" value="F:endonuclease activity"/>
    <property type="evidence" value="ECO:0007669"/>
    <property type="project" value="UniProtKB-KW"/>
</dbReference>
<dbReference type="FunFam" id="3.30.70.270:FF:000020">
    <property type="entry name" value="Transposon Tf2-6 polyprotein-like Protein"/>
    <property type="match status" value="1"/>
</dbReference>
<feature type="domain" description="Reverse transcriptase" evidence="14">
    <location>
        <begin position="296"/>
        <end position="472"/>
    </location>
</feature>
<evidence type="ECO:0000256" key="1">
    <source>
        <dbReference type="ARBA" id="ARBA00012493"/>
    </source>
</evidence>
<dbReference type="PROSITE" id="PS00141">
    <property type="entry name" value="ASP_PROTEASE"/>
    <property type="match status" value="1"/>
</dbReference>
<dbReference type="CDD" id="cd01647">
    <property type="entry name" value="RT_LTR"/>
    <property type="match status" value="1"/>
</dbReference>
<evidence type="ECO:0000256" key="9">
    <source>
        <dbReference type="ARBA" id="ARBA00022908"/>
    </source>
</evidence>
<dbReference type="InterPro" id="IPR050951">
    <property type="entry name" value="Retrovirus_Pol_polyprotein"/>
</dbReference>
<keyword evidence="5" id="KW-0255">Endonuclease</keyword>
<evidence type="ECO:0000256" key="4">
    <source>
        <dbReference type="ARBA" id="ARBA00022722"/>
    </source>
</evidence>
<dbReference type="GO" id="GO:0003964">
    <property type="term" value="F:RNA-directed DNA polymerase activity"/>
    <property type="evidence" value="ECO:0007669"/>
    <property type="project" value="UniProtKB-KW"/>
</dbReference>
<evidence type="ECO:0000259" key="15">
    <source>
        <dbReference type="PROSITE" id="PS50994"/>
    </source>
</evidence>
<dbReference type="Gene3D" id="1.10.340.70">
    <property type="match status" value="1"/>
</dbReference>
<keyword evidence="3" id="KW-0548">Nucleotidyltransferase</keyword>
<feature type="region of interest" description="Disordered" evidence="12">
    <location>
        <begin position="1083"/>
        <end position="1112"/>
    </location>
</feature>
<name>A0A4Y2SZT8_ARAVE</name>
<dbReference type="Gene3D" id="3.30.70.270">
    <property type="match status" value="2"/>
</dbReference>
<comment type="caution">
    <text evidence="16">The sequence shown here is derived from an EMBL/GenBank/DDBJ whole genome shotgun (WGS) entry which is preliminary data.</text>
</comment>
<evidence type="ECO:0000256" key="8">
    <source>
        <dbReference type="ARBA" id="ARBA00022884"/>
    </source>
</evidence>
<dbReference type="SUPFAM" id="SSF50630">
    <property type="entry name" value="Acid proteases"/>
    <property type="match status" value="1"/>
</dbReference>
<keyword evidence="8" id="KW-0694">RNA-binding</keyword>
<dbReference type="CDD" id="cd09274">
    <property type="entry name" value="RNase_HI_RT_Ty3"/>
    <property type="match status" value="1"/>
</dbReference>
<dbReference type="Gene3D" id="2.40.70.10">
    <property type="entry name" value="Acid Proteases"/>
    <property type="match status" value="1"/>
</dbReference>
<feature type="domain" description="Peptidase A2" evidence="13">
    <location>
        <begin position="121"/>
        <end position="194"/>
    </location>
</feature>
<dbReference type="EC" id="2.7.7.49" evidence="1"/>
<dbReference type="GO" id="GO:0003723">
    <property type="term" value="F:RNA binding"/>
    <property type="evidence" value="ECO:0007669"/>
    <property type="project" value="UniProtKB-KW"/>
</dbReference>